<name>A0A375BHR0_9BURK</name>
<dbReference type="GO" id="GO:0035438">
    <property type="term" value="F:cyclic-di-GMP binding"/>
    <property type="evidence" value="ECO:0007669"/>
    <property type="project" value="InterPro"/>
</dbReference>
<feature type="region of interest" description="Disordered" evidence="1">
    <location>
        <begin position="1"/>
        <end position="39"/>
    </location>
</feature>
<dbReference type="Gene3D" id="2.40.10.220">
    <property type="entry name" value="predicted glycosyltransferase like domains"/>
    <property type="match status" value="1"/>
</dbReference>
<organism evidence="3">
    <name type="scientific">Cupriavidus taiwanensis</name>
    <dbReference type="NCBI Taxonomy" id="164546"/>
    <lineage>
        <taxon>Bacteria</taxon>
        <taxon>Pseudomonadati</taxon>
        <taxon>Pseudomonadota</taxon>
        <taxon>Betaproteobacteria</taxon>
        <taxon>Burkholderiales</taxon>
        <taxon>Burkholderiaceae</taxon>
        <taxon>Cupriavidus</taxon>
    </lineage>
</organism>
<dbReference type="Pfam" id="PF07238">
    <property type="entry name" value="PilZ"/>
    <property type="match status" value="1"/>
</dbReference>
<gene>
    <name evidence="3" type="primary">pilZ</name>
    <name evidence="3" type="ORF">CBM2587_A120167</name>
</gene>
<feature type="compositionally biased region" description="Low complexity" evidence="1">
    <location>
        <begin position="1"/>
        <end position="13"/>
    </location>
</feature>
<evidence type="ECO:0000259" key="2">
    <source>
        <dbReference type="Pfam" id="PF07238"/>
    </source>
</evidence>
<dbReference type="OrthoDB" id="5296245at2"/>
<dbReference type="RefSeq" id="WP_116356425.1">
    <property type="nucleotide sequence ID" value="NZ_LT976853.1"/>
</dbReference>
<sequence>MNTAVAGPAPAEAGGFGNGSGNAAGSGSGSGSGSGAASRPNVLSLSIKDQAGLYAAYMPFLARGGIFVPSNRPFRLGEQVFLVLSLLDRPQKYQIAGHVAWITPAGTPMKTPGIGVHLPDDDNGRNLRRAVEEILGKTLESGRPTQTL</sequence>
<evidence type="ECO:0000313" key="3">
    <source>
        <dbReference type="EMBL" id="SOY45566.1"/>
    </source>
</evidence>
<protein>
    <submittedName>
        <fullName evidence="3">TYPE 4 pilus assembly protein</fullName>
    </submittedName>
</protein>
<reference evidence="3" key="1">
    <citation type="submission" date="2018-01" db="EMBL/GenBank/DDBJ databases">
        <authorList>
            <person name="Clerissi C."/>
        </authorList>
    </citation>
    <scope>NUCLEOTIDE SEQUENCE</scope>
    <source>
        <strain evidence="3">Cupriavidus sp. LMG 19464</strain>
    </source>
</reference>
<evidence type="ECO:0000256" key="1">
    <source>
        <dbReference type="SAM" id="MobiDB-lite"/>
    </source>
</evidence>
<dbReference type="AlphaFoldDB" id="A0A375BHR0"/>
<dbReference type="EMBL" id="OFSQ01000004">
    <property type="protein sequence ID" value="SOY45566.1"/>
    <property type="molecule type" value="Genomic_DNA"/>
</dbReference>
<feature type="compositionally biased region" description="Gly residues" evidence="1">
    <location>
        <begin position="14"/>
        <end position="34"/>
    </location>
</feature>
<proteinExistence type="predicted"/>
<dbReference type="Proteomes" id="UP000256780">
    <property type="component" value="Chromosome CBM2587_a"/>
</dbReference>
<feature type="domain" description="PilZ" evidence="2">
    <location>
        <begin position="42"/>
        <end position="131"/>
    </location>
</feature>
<comment type="caution">
    <text evidence="3">The sequence shown here is derived from an EMBL/GenBank/DDBJ whole genome shotgun (WGS) entry which is preliminary data.</text>
</comment>
<dbReference type="InterPro" id="IPR009875">
    <property type="entry name" value="PilZ_domain"/>
</dbReference>
<accession>A0A375BHR0</accession>